<dbReference type="PRINTS" id="PR00420">
    <property type="entry name" value="RNGMNOXGNASE"/>
</dbReference>
<accession>A0A8J3IPQ7</accession>
<dbReference type="RefSeq" id="WP_220208682.1">
    <property type="nucleotide sequence ID" value="NZ_BNJK01000002.1"/>
</dbReference>
<comment type="cofactor">
    <cofactor evidence="1">
        <name>FAD</name>
        <dbReference type="ChEBI" id="CHEBI:57692"/>
    </cofactor>
</comment>
<evidence type="ECO:0000313" key="6">
    <source>
        <dbReference type="EMBL" id="GHO97908.1"/>
    </source>
</evidence>
<dbReference type="EMBL" id="BNJK01000002">
    <property type="protein sequence ID" value="GHO97908.1"/>
    <property type="molecule type" value="Genomic_DNA"/>
</dbReference>
<gene>
    <name evidence="6" type="ORF">KSF_079560</name>
</gene>
<protein>
    <submittedName>
        <fullName evidence="6">FAD-binding monooxygenase</fullName>
    </submittedName>
</protein>
<dbReference type="PANTHER" id="PTHR43004:SF19">
    <property type="entry name" value="BINDING MONOOXYGENASE, PUTATIVE (JCVI)-RELATED"/>
    <property type="match status" value="1"/>
</dbReference>
<dbReference type="InterPro" id="IPR002938">
    <property type="entry name" value="FAD-bd"/>
</dbReference>
<dbReference type="Proteomes" id="UP000597444">
    <property type="component" value="Unassembled WGS sequence"/>
</dbReference>
<evidence type="ECO:0000256" key="1">
    <source>
        <dbReference type="ARBA" id="ARBA00001974"/>
    </source>
</evidence>
<proteinExistence type="predicted"/>
<evidence type="ECO:0000256" key="3">
    <source>
        <dbReference type="ARBA" id="ARBA00022827"/>
    </source>
</evidence>
<comment type="caution">
    <text evidence="6">The sequence shown here is derived from an EMBL/GenBank/DDBJ whole genome shotgun (WGS) entry which is preliminary data.</text>
</comment>
<feature type="domain" description="FAD-binding" evidence="5">
    <location>
        <begin position="6"/>
        <end position="359"/>
    </location>
</feature>
<dbReference type="AlphaFoldDB" id="A0A8J3IPQ7"/>
<dbReference type="Pfam" id="PF01494">
    <property type="entry name" value="FAD_binding_3"/>
    <property type="match status" value="1"/>
</dbReference>
<evidence type="ECO:0000256" key="2">
    <source>
        <dbReference type="ARBA" id="ARBA00022630"/>
    </source>
</evidence>
<organism evidence="6 7">
    <name type="scientific">Reticulibacter mediterranei</name>
    <dbReference type="NCBI Taxonomy" id="2778369"/>
    <lineage>
        <taxon>Bacteria</taxon>
        <taxon>Bacillati</taxon>
        <taxon>Chloroflexota</taxon>
        <taxon>Ktedonobacteria</taxon>
        <taxon>Ktedonobacterales</taxon>
        <taxon>Reticulibacteraceae</taxon>
        <taxon>Reticulibacter</taxon>
    </lineage>
</organism>
<name>A0A8J3IPQ7_9CHLR</name>
<keyword evidence="3" id="KW-0274">FAD</keyword>
<dbReference type="Gene3D" id="3.50.50.60">
    <property type="entry name" value="FAD/NAD(P)-binding domain"/>
    <property type="match status" value="1"/>
</dbReference>
<keyword evidence="6" id="KW-0560">Oxidoreductase</keyword>
<keyword evidence="4" id="KW-0472">Membrane</keyword>
<keyword evidence="4" id="KW-0812">Transmembrane</keyword>
<dbReference type="InterPro" id="IPR050641">
    <property type="entry name" value="RIFMO-like"/>
</dbReference>
<feature type="transmembrane region" description="Helical" evidence="4">
    <location>
        <begin position="6"/>
        <end position="25"/>
    </location>
</feature>
<evidence type="ECO:0000313" key="7">
    <source>
        <dbReference type="Proteomes" id="UP000597444"/>
    </source>
</evidence>
<evidence type="ECO:0000256" key="4">
    <source>
        <dbReference type="SAM" id="Phobius"/>
    </source>
</evidence>
<reference evidence="6" key="1">
    <citation type="submission" date="2020-10" db="EMBL/GenBank/DDBJ databases">
        <title>Taxonomic study of unclassified bacteria belonging to the class Ktedonobacteria.</title>
        <authorList>
            <person name="Yabe S."/>
            <person name="Wang C.M."/>
            <person name="Zheng Y."/>
            <person name="Sakai Y."/>
            <person name="Cavaletti L."/>
            <person name="Monciardini P."/>
            <person name="Donadio S."/>
        </authorList>
    </citation>
    <scope>NUCLEOTIDE SEQUENCE</scope>
    <source>
        <strain evidence="6">ID150040</strain>
    </source>
</reference>
<dbReference type="GO" id="GO:0071949">
    <property type="term" value="F:FAD binding"/>
    <property type="evidence" value="ECO:0007669"/>
    <property type="project" value="InterPro"/>
</dbReference>
<keyword evidence="7" id="KW-1185">Reference proteome</keyword>
<dbReference type="GO" id="GO:0016709">
    <property type="term" value="F:oxidoreductase activity, acting on paired donors, with incorporation or reduction of molecular oxygen, NAD(P)H as one donor, and incorporation of one atom of oxygen"/>
    <property type="evidence" value="ECO:0007669"/>
    <property type="project" value="UniProtKB-ARBA"/>
</dbReference>
<keyword evidence="4" id="KW-1133">Transmembrane helix</keyword>
<sequence>MVQEHVPVLIVGGGIVGLSTSLFLLHQGVPSLLVERHASTSILPRARGIHFRTMEFYREIGLDETIRATGAAVIKQGSFGGFLIGETLLCARRQPIAMAGGRGRGESLQDLSPEDFCFCPQDELEPVLLASAHQRGGDLRFNTELISFEQDDDGVTATLVEHASGTRSTVRADYMIAADGARSPMSAALGITQSGEGTLEHYLNIYFEADLSEQVRGKEFSQCLIERPDMYGVLVSINNTDRWVFHLSYDPAKGETPDDFPPEHCQELIRRAIGLPDLAVEIRSIGPWESAVRIADSFQRGRIFLVGDAAHLMPPWGGFGANTGIADAHNLAWKLAAVFNGQATPDLLATYEMERRPVACFSAEQSALRSDIRIRYGLGSAEETKAVQQKLVSMNVVVGGYQYCSPTIFAEDEGAPTYDRLSFDGRPGTRVPHVWIEYRGQLISTLDLLWRGFVLLTGPDGRAWYEAANRLASRLDIELEAYRVGPSGDLLDPECYWHEAAGVAPDGALLMRPDGIVAWRSWKSVPQPERVLEQVMMRVLCRVL</sequence>
<evidence type="ECO:0000259" key="5">
    <source>
        <dbReference type="Pfam" id="PF01494"/>
    </source>
</evidence>
<dbReference type="PANTHER" id="PTHR43004">
    <property type="entry name" value="TRK SYSTEM POTASSIUM UPTAKE PROTEIN"/>
    <property type="match status" value="1"/>
</dbReference>
<dbReference type="Gene3D" id="3.40.30.120">
    <property type="match status" value="1"/>
</dbReference>
<dbReference type="Gene3D" id="3.30.9.10">
    <property type="entry name" value="D-Amino Acid Oxidase, subunit A, domain 2"/>
    <property type="match status" value="1"/>
</dbReference>
<keyword evidence="6" id="KW-0503">Monooxygenase</keyword>
<dbReference type="InterPro" id="IPR036188">
    <property type="entry name" value="FAD/NAD-bd_sf"/>
</dbReference>
<dbReference type="Pfam" id="PF21274">
    <property type="entry name" value="Rng_hyd_C"/>
    <property type="match status" value="1"/>
</dbReference>
<dbReference type="SUPFAM" id="SSF51905">
    <property type="entry name" value="FAD/NAD(P)-binding domain"/>
    <property type="match status" value="1"/>
</dbReference>
<keyword evidence="2" id="KW-0285">Flavoprotein</keyword>